<sequence length="931" mass="103993">MRWYCFVTLLLLAGLLLPAHGFTQAKDDRVFKAVVVDSLDKTPLENCTVSLQTEGSKKFITDEDGSFSLKLKADTAFLLLQHVGYAEKRFALLQRNKKSIDTILLSPSSTMMKGVVVKAKLPLVVVRGDTTEYNVDSSMFEPFDVVEDLLKRLPGLEIDAQGKMTFHGKPITRILVDGEDLFGGDPNFSMKKLPAGMVAKIQVMDTKTLEQIFNNIPADGEDKTLNIKLKAGNKTFGNAAAAAGTKNNLEADANISRFNENKRLSLTGGYNSSNKTGLFKVSGGPTSSELNAGVNYGDKIGKLRFNGSYAYNQSTSSNETYRERTQLITTDTSFFTKVASHFNNTYGNHRVSLNANLWIDSSSILDATLSFNKTKNNNENSSSSLTSENGLLRNESRNSATSNGEGQNVSASVTWRKYLNRKGRSLLVSAQAAGAGQQSELFSQSTNTYFVNGFPVSGDTLNRQTKNQNKTESYSANFTYTEPLAKNLRLNLTGNYNRSQQSNDRVIYNLDSATHKAAFDSLYSATVISTDATKSVGASLHFTNQKWNVSSGLTTLWQRTVRSLQKENLQQDLLRYSPTLNAAYAVGKGKMLRAAFSAVTIQPSVDQLRPVPDNSNPLYIRLGNPALRTAFSQNYLLSYNYSNNRTTLMASAAYAPVNNQIVNATTYDEYRRVTSQYINVQGVFNARTNLSFSKLYQQDKSFINWNTSSGFAYGRQIYFQSNKRYDSRNYSVNATLSFSKHGQGIRSSGFTLSLAPMVSRNWTPADETVLNTTRLSLSPMAEGSCKLLRFVYLTTSYRLWYNRLDYHSLLRRNDEYSLHTLNNSLRFQVMKRWWVQAALSYQYNTQAPDGVNKGQFNSNLSVNGQVAKGRGQISVTAFDLLATKTALQRVVSETYIEDVQTNNLRNYFTLRLQWGFSKLERRQKASMPDMK</sequence>
<dbReference type="AlphaFoldDB" id="A0A5B8UM24"/>
<dbReference type="SUPFAM" id="SSF56935">
    <property type="entry name" value="Porins"/>
    <property type="match status" value="1"/>
</dbReference>
<dbReference type="KEGG" id="fgg:FSB75_16335"/>
<evidence type="ECO:0000313" key="7">
    <source>
        <dbReference type="EMBL" id="QEC57402.1"/>
    </source>
</evidence>
<feature type="domain" description="Outer membrane protein beta-barrel" evidence="6">
    <location>
        <begin position="786"/>
        <end position="914"/>
    </location>
</feature>
<dbReference type="InterPro" id="IPR008969">
    <property type="entry name" value="CarboxyPept-like_regulatory"/>
</dbReference>
<evidence type="ECO:0000256" key="3">
    <source>
        <dbReference type="ARBA" id="ARBA00023237"/>
    </source>
</evidence>
<feature type="domain" description="Outer membrane protein beta-barrel" evidence="6">
    <location>
        <begin position="420"/>
        <end position="739"/>
    </location>
</feature>
<proteinExistence type="predicted"/>
<evidence type="ECO:0000256" key="4">
    <source>
        <dbReference type="SAM" id="MobiDB-lite"/>
    </source>
</evidence>
<dbReference type="Proteomes" id="UP000321204">
    <property type="component" value="Chromosome"/>
</dbReference>
<feature type="region of interest" description="Disordered" evidence="4">
    <location>
        <begin position="373"/>
        <end position="408"/>
    </location>
</feature>
<reference evidence="7 8" key="1">
    <citation type="journal article" date="2015" name="Int. J. Syst. Evol. Microbiol.">
        <title>Flavisolibacter ginsenosidimutans sp. nov., with ginsenoside-converting activity isolated from soil used for cultivating ginseng.</title>
        <authorList>
            <person name="Zhao Y."/>
            <person name="Liu Q."/>
            <person name="Kang M.S."/>
            <person name="Jin F."/>
            <person name="Yu H."/>
            <person name="Im W.T."/>
        </authorList>
    </citation>
    <scope>NUCLEOTIDE SEQUENCE [LARGE SCALE GENOMIC DNA]</scope>
    <source>
        <strain evidence="7 8">Gsoil 636</strain>
    </source>
</reference>
<evidence type="ECO:0000313" key="8">
    <source>
        <dbReference type="Proteomes" id="UP000321204"/>
    </source>
</evidence>
<accession>A0A5B8UM24</accession>
<evidence type="ECO:0000259" key="6">
    <source>
        <dbReference type="Pfam" id="PF14905"/>
    </source>
</evidence>
<dbReference type="Gene3D" id="2.60.40.1120">
    <property type="entry name" value="Carboxypeptidase-like, regulatory domain"/>
    <property type="match status" value="1"/>
</dbReference>
<evidence type="ECO:0000256" key="5">
    <source>
        <dbReference type="SAM" id="SignalP"/>
    </source>
</evidence>
<keyword evidence="8" id="KW-1185">Reference proteome</keyword>
<feature type="compositionally biased region" description="Polar residues" evidence="4">
    <location>
        <begin position="397"/>
        <end position="408"/>
    </location>
</feature>
<gene>
    <name evidence="7" type="ORF">FSB75_16335</name>
</gene>
<organism evidence="7 8">
    <name type="scientific">Flavisolibacter ginsenosidimutans</name>
    <dbReference type="NCBI Taxonomy" id="661481"/>
    <lineage>
        <taxon>Bacteria</taxon>
        <taxon>Pseudomonadati</taxon>
        <taxon>Bacteroidota</taxon>
        <taxon>Chitinophagia</taxon>
        <taxon>Chitinophagales</taxon>
        <taxon>Chitinophagaceae</taxon>
        <taxon>Flavisolibacter</taxon>
    </lineage>
</organism>
<feature type="compositionally biased region" description="Low complexity" evidence="4">
    <location>
        <begin position="373"/>
        <end position="389"/>
    </location>
</feature>
<feature type="chain" id="PRO_5023089959" evidence="5">
    <location>
        <begin position="26"/>
        <end position="931"/>
    </location>
</feature>
<keyword evidence="5" id="KW-0732">Signal</keyword>
<dbReference type="InterPro" id="IPR041700">
    <property type="entry name" value="OMP_b-brl_3"/>
</dbReference>
<dbReference type="GO" id="GO:0009279">
    <property type="term" value="C:cell outer membrane"/>
    <property type="evidence" value="ECO:0007669"/>
    <property type="project" value="UniProtKB-SubCell"/>
</dbReference>
<comment type="subcellular location">
    <subcellularLocation>
        <location evidence="1">Cell outer membrane</location>
    </subcellularLocation>
</comment>
<dbReference type="Pfam" id="PF13715">
    <property type="entry name" value="CarbopepD_reg_2"/>
    <property type="match status" value="1"/>
</dbReference>
<dbReference type="OrthoDB" id="606930at2"/>
<protein>
    <submittedName>
        <fullName evidence="7">Outer membrane beta-barrel protein</fullName>
    </submittedName>
</protein>
<name>A0A5B8UM24_9BACT</name>
<dbReference type="SUPFAM" id="SSF49464">
    <property type="entry name" value="Carboxypeptidase regulatory domain-like"/>
    <property type="match status" value="1"/>
</dbReference>
<feature type="signal peptide" evidence="5">
    <location>
        <begin position="1"/>
        <end position="25"/>
    </location>
</feature>
<keyword evidence="3" id="KW-0998">Cell outer membrane</keyword>
<dbReference type="Pfam" id="PF14905">
    <property type="entry name" value="OMP_b-brl_3"/>
    <property type="match status" value="2"/>
</dbReference>
<dbReference type="InterPro" id="IPR036942">
    <property type="entry name" value="Beta-barrel_TonB_sf"/>
</dbReference>
<dbReference type="Gene3D" id="2.40.170.20">
    <property type="entry name" value="TonB-dependent receptor, beta-barrel domain"/>
    <property type="match status" value="1"/>
</dbReference>
<dbReference type="EMBL" id="CP042433">
    <property type="protein sequence ID" value="QEC57402.1"/>
    <property type="molecule type" value="Genomic_DNA"/>
</dbReference>
<keyword evidence="2" id="KW-0472">Membrane</keyword>
<evidence type="ECO:0000256" key="2">
    <source>
        <dbReference type="ARBA" id="ARBA00023136"/>
    </source>
</evidence>
<evidence type="ECO:0000256" key="1">
    <source>
        <dbReference type="ARBA" id="ARBA00004442"/>
    </source>
</evidence>